<accession>K3WPP1</accession>
<reference evidence="2" key="2">
    <citation type="submission" date="2010-04" db="EMBL/GenBank/DDBJ databases">
        <authorList>
            <person name="Buell R."/>
            <person name="Hamilton J."/>
            <person name="Hostetler J."/>
        </authorList>
    </citation>
    <scope>NUCLEOTIDE SEQUENCE [LARGE SCALE GENOMIC DNA]</scope>
    <source>
        <strain evidence="2">DAOM:BR144</strain>
    </source>
</reference>
<dbReference type="HOGENOM" id="CLU_1606018_0_0_1"/>
<dbReference type="Proteomes" id="UP000019132">
    <property type="component" value="Unassembled WGS sequence"/>
</dbReference>
<keyword evidence="2" id="KW-1185">Reference proteome</keyword>
<reference evidence="2" key="1">
    <citation type="journal article" date="2010" name="Genome Biol.">
        <title>Genome sequence of the necrotrophic plant pathogen Pythium ultimum reveals original pathogenicity mechanisms and effector repertoire.</title>
        <authorList>
            <person name="Levesque C.A."/>
            <person name="Brouwer H."/>
            <person name="Cano L."/>
            <person name="Hamilton J.P."/>
            <person name="Holt C."/>
            <person name="Huitema E."/>
            <person name="Raffaele S."/>
            <person name="Robideau G.P."/>
            <person name="Thines M."/>
            <person name="Win J."/>
            <person name="Zerillo M.M."/>
            <person name="Beakes G.W."/>
            <person name="Boore J.L."/>
            <person name="Busam D."/>
            <person name="Dumas B."/>
            <person name="Ferriera S."/>
            <person name="Fuerstenberg S.I."/>
            <person name="Gachon C.M."/>
            <person name="Gaulin E."/>
            <person name="Govers F."/>
            <person name="Grenville-Briggs L."/>
            <person name="Horner N."/>
            <person name="Hostetler J."/>
            <person name="Jiang R.H."/>
            <person name="Johnson J."/>
            <person name="Krajaejun T."/>
            <person name="Lin H."/>
            <person name="Meijer H.J."/>
            <person name="Moore B."/>
            <person name="Morris P."/>
            <person name="Phuntmart V."/>
            <person name="Puiu D."/>
            <person name="Shetty J."/>
            <person name="Stajich J.E."/>
            <person name="Tripathy S."/>
            <person name="Wawra S."/>
            <person name="van West P."/>
            <person name="Whitty B.R."/>
            <person name="Coutinho P.M."/>
            <person name="Henrissat B."/>
            <person name="Martin F."/>
            <person name="Thomas P.D."/>
            <person name="Tyler B.M."/>
            <person name="De Vries R.P."/>
            <person name="Kamoun S."/>
            <person name="Yandell M."/>
            <person name="Tisserat N."/>
            <person name="Buell C.R."/>
        </authorList>
    </citation>
    <scope>NUCLEOTIDE SEQUENCE</scope>
    <source>
        <strain evidence="2">DAOM:BR144</strain>
    </source>
</reference>
<reference evidence="1" key="3">
    <citation type="submission" date="2015-02" db="UniProtKB">
        <authorList>
            <consortium name="EnsemblProtists"/>
        </authorList>
    </citation>
    <scope>IDENTIFICATION</scope>
    <source>
        <strain evidence="1">DAOM BR144</strain>
    </source>
</reference>
<organism evidence="1 2">
    <name type="scientific">Globisporangium ultimum (strain ATCC 200006 / CBS 805.95 / DAOM BR144)</name>
    <name type="common">Pythium ultimum</name>
    <dbReference type="NCBI Taxonomy" id="431595"/>
    <lineage>
        <taxon>Eukaryota</taxon>
        <taxon>Sar</taxon>
        <taxon>Stramenopiles</taxon>
        <taxon>Oomycota</taxon>
        <taxon>Peronosporomycetes</taxon>
        <taxon>Pythiales</taxon>
        <taxon>Pythiaceae</taxon>
        <taxon>Globisporangium</taxon>
    </lineage>
</organism>
<evidence type="ECO:0000313" key="1">
    <source>
        <dbReference type="EnsemblProtists" id="PYU1_T006933"/>
    </source>
</evidence>
<dbReference type="EMBL" id="GL376560">
    <property type="status" value="NOT_ANNOTATED_CDS"/>
    <property type="molecule type" value="Genomic_DNA"/>
</dbReference>
<evidence type="ECO:0000313" key="2">
    <source>
        <dbReference type="Proteomes" id="UP000019132"/>
    </source>
</evidence>
<name>K3WPP1_GLOUD</name>
<dbReference type="VEuPathDB" id="FungiDB:PYU1_G006918"/>
<dbReference type="AlphaFoldDB" id="K3WPP1"/>
<dbReference type="eggNOG" id="ENOG502RY76">
    <property type="taxonomic scope" value="Eukaryota"/>
</dbReference>
<protein>
    <submittedName>
        <fullName evidence="1">Uncharacterized protein</fullName>
    </submittedName>
</protein>
<dbReference type="EnsemblProtists" id="PYU1_T006933">
    <property type="protein sequence ID" value="PYU1_T006933"/>
    <property type="gene ID" value="PYU1_G006918"/>
</dbReference>
<sequence>MVLPVQTAKLWRPTINGKDVFETFEIEMDAALLQLLIDDMGGFDRALEKVYLVLHYRQKSKRKLEFASVLHCVVRDVQATYPAVDFRVNAMSVAFMAVVTRRTVADSSRFGNSGLDEVMPLGLLRLRNRRLECPYVLYLLLPPELFGPWYTYVPSEKREQEDWKPW</sequence>
<proteinExistence type="predicted"/>
<dbReference type="InParanoid" id="K3WPP1"/>